<sequence>MKEHGPWKIKSSVVKYENPWIEVREDQVIRPDGKDGLFGVVTMKSGASILALDDEGYVYLTEEFRYALGRISVEVVSGALDDGENLLQAAQRELKEEAGIEAEEWIDLGIVNPFTSIIDSPANIYLARKLRVTDDLRHEGTEVITLHKIKFEEVLNMVMENKITHAASCVLILKAARFLEQEGV</sequence>
<dbReference type="Proteomes" id="UP000176377">
    <property type="component" value="Unassembled WGS sequence"/>
</dbReference>
<dbReference type="Pfam" id="PF00293">
    <property type="entry name" value="NUDIX"/>
    <property type="match status" value="1"/>
</dbReference>
<dbReference type="PANTHER" id="PTHR11839">
    <property type="entry name" value="UDP/ADP-SUGAR PYROPHOSPHATASE"/>
    <property type="match status" value="1"/>
</dbReference>
<dbReference type="AlphaFoldDB" id="A0A1F6D8A3"/>
<name>A0A1F6D8A3_9BACT</name>
<protein>
    <recommendedName>
        <fullName evidence="3">Nudix hydrolase domain-containing protein</fullName>
    </recommendedName>
</protein>
<evidence type="ECO:0000313" key="5">
    <source>
        <dbReference type="Proteomes" id="UP000176377"/>
    </source>
</evidence>
<feature type="domain" description="Nudix hydrolase" evidence="3">
    <location>
        <begin position="42"/>
        <end position="171"/>
    </location>
</feature>
<dbReference type="PROSITE" id="PS00893">
    <property type="entry name" value="NUDIX_BOX"/>
    <property type="match status" value="1"/>
</dbReference>
<dbReference type="PANTHER" id="PTHR11839:SF18">
    <property type="entry name" value="NUDIX HYDROLASE DOMAIN-CONTAINING PROTEIN"/>
    <property type="match status" value="1"/>
</dbReference>
<proteinExistence type="predicted"/>
<comment type="caution">
    <text evidence="4">The sequence shown here is derived from an EMBL/GenBank/DDBJ whole genome shotgun (WGS) entry which is preliminary data.</text>
</comment>
<dbReference type="EMBL" id="MFLA01000047">
    <property type="protein sequence ID" value="OGG57669.1"/>
    <property type="molecule type" value="Genomic_DNA"/>
</dbReference>
<dbReference type="InterPro" id="IPR020084">
    <property type="entry name" value="NUDIX_hydrolase_CS"/>
</dbReference>
<dbReference type="GO" id="GO:0006753">
    <property type="term" value="P:nucleoside phosphate metabolic process"/>
    <property type="evidence" value="ECO:0007669"/>
    <property type="project" value="TreeGrafter"/>
</dbReference>
<gene>
    <name evidence="4" type="ORF">A2765_06035</name>
</gene>
<evidence type="ECO:0000259" key="3">
    <source>
        <dbReference type="PROSITE" id="PS51462"/>
    </source>
</evidence>
<evidence type="ECO:0000256" key="1">
    <source>
        <dbReference type="ARBA" id="ARBA00001946"/>
    </source>
</evidence>
<dbReference type="CDD" id="cd03424">
    <property type="entry name" value="NUDIX_ADPRase_Nudt5_UGPPase_Nudt14"/>
    <property type="match status" value="1"/>
</dbReference>
<dbReference type="InterPro" id="IPR015797">
    <property type="entry name" value="NUDIX_hydrolase-like_dom_sf"/>
</dbReference>
<organism evidence="4 5">
    <name type="scientific">Candidatus Kaiserbacteria bacterium RIFCSPHIGHO2_01_FULL_56_24</name>
    <dbReference type="NCBI Taxonomy" id="1798487"/>
    <lineage>
        <taxon>Bacteria</taxon>
        <taxon>Candidatus Kaiseribacteriota</taxon>
    </lineage>
</organism>
<dbReference type="Gene3D" id="3.90.79.10">
    <property type="entry name" value="Nucleoside Triphosphate Pyrophosphohydrolase"/>
    <property type="match status" value="1"/>
</dbReference>
<dbReference type="InterPro" id="IPR000086">
    <property type="entry name" value="NUDIX_hydrolase_dom"/>
</dbReference>
<accession>A0A1F6D8A3</accession>
<dbReference type="SUPFAM" id="SSF55811">
    <property type="entry name" value="Nudix"/>
    <property type="match status" value="1"/>
</dbReference>
<dbReference type="GO" id="GO:0016787">
    <property type="term" value="F:hydrolase activity"/>
    <property type="evidence" value="ECO:0007669"/>
    <property type="project" value="UniProtKB-KW"/>
</dbReference>
<evidence type="ECO:0000313" key="4">
    <source>
        <dbReference type="EMBL" id="OGG57669.1"/>
    </source>
</evidence>
<comment type="cofactor">
    <cofactor evidence="1">
        <name>Mg(2+)</name>
        <dbReference type="ChEBI" id="CHEBI:18420"/>
    </cofactor>
</comment>
<evidence type="ECO:0000256" key="2">
    <source>
        <dbReference type="ARBA" id="ARBA00022801"/>
    </source>
</evidence>
<reference evidence="4 5" key="1">
    <citation type="journal article" date="2016" name="Nat. Commun.">
        <title>Thousands of microbial genomes shed light on interconnected biogeochemical processes in an aquifer system.</title>
        <authorList>
            <person name="Anantharaman K."/>
            <person name="Brown C.T."/>
            <person name="Hug L.A."/>
            <person name="Sharon I."/>
            <person name="Castelle C.J."/>
            <person name="Probst A.J."/>
            <person name="Thomas B.C."/>
            <person name="Singh A."/>
            <person name="Wilkins M.J."/>
            <person name="Karaoz U."/>
            <person name="Brodie E.L."/>
            <person name="Williams K.H."/>
            <person name="Hubbard S.S."/>
            <person name="Banfield J.F."/>
        </authorList>
    </citation>
    <scope>NUCLEOTIDE SEQUENCE [LARGE SCALE GENOMIC DNA]</scope>
</reference>
<dbReference type="GO" id="GO:0019693">
    <property type="term" value="P:ribose phosphate metabolic process"/>
    <property type="evidence" value="ECO:0007669"/>
    <property type="project" value="TreeGrafter"/>
</dbReference>
<keyword evidence="2" id="KW-0378">Hydrolase</keyword>
<dbReference type="PROSITE" id="PS51462">
    <property type="entry name" value="NUDIX"/>
    <property type="match status" value="1"/>
</dbReference>